<evidence type="ECO:0000313" key="2">
    <source>
        <dbReference type="EMBL" id="VVB02840.1"/>
    </source>
</evidence>
<feature type="compositionally biased region" description="Basic and acidic residues" evidence="1">
    <location>
        <begin position="1"/>
        <end position="12"/>
    </location>
</feature>
<reference evidence="2" key="1">
    <citation type="submission" date="2019-07" db="EMBL/GenBank/DDBJ databases">
        <authorList>
            <person name="Dittberner H."/>
        </authorList>
    </citation>
    <scope>NUCLEOTIDE SEQUENCE [LARGE SCALE GENOMIC DNA]</scope>
</reference>
<dbReference type="Proteomes" id="UP000489600">
    <property type="component" value="Unassembled WGS sequence"/>
</dbReference>
<keyword evidence="3" id="KW-1185">Reference proteome</keyword>
<organism evidence="2 3">
    <name type="scientific">Arabis nemorensis</name>
    <dbReference type="NCBI Taxonomy" id="586526"/>
    <lineage>
        <taxon>Eukaryota</taxon>
        <taxon>Viridiplantae</taxon>
        <taxon>Streptophyta</taxon>
        <taxon>Embryophyta</taxon>
        <taxon>Tracheophyta</taxon>
        <taxon>Spermatophyta</taxon>
        <taxon>Magnoliopsida</taxon>
        <taxon>eudicotyledons</taxon>
        <taxon>Gunneridae</taxon>
        <taxon>Pentapetalae</taxon>
        <taxon>rosids</taxon>
        <taxon>malvids</taxon>
        <taxon>Brassicales</taxon>
        <taxon>Brassicaceae</taxon>
        <taxon>Arabideae</taxon>
        <taxon>Arabis</taxon>
    </lineage>
</organism>
<sequence>MVKTRYDYRTEKDEAEETKEDAHQKLVKRQILKNYYESLLSLEKSRREMQEPDLENLLDSSEQVKKLMNLRGGNIEYFTGFDDDGKKWNLSREPVERREERAPTNPELRILETAFHETVSRFGKSENGSSSREWSLRESKSRVVSLGIKLTRALIKVSLLALHTSQREKQLALKIWILLRSCKEQSALVAMNLYGRLDRSKELNAMNLELDRCAQHVRRVEKAIEDMMFRRSLRLKHKPKDFWKKMEAEINKCWGESFWKYVETTRRLKSVVASDSIVYLLCLRFKLGV</sequence>
<dbReference type="EMBL" id="CABITT030000004">
    <property type="protein sequence ID" value="VVB02840.1"/>
    <property type="molecule type" value="Genomic_DNA"/>
</dbReference>
<evidence type="ECO:0000313" key="3">
    <source>
        <dbReference type="Proteomes" id="UP000489600"/>
    </source>
</evidence>
<accession>A0A565BPL1</accession>
<comment type="caution">
    <text evidence="2">The sequence shown here is derived from an EMBL/GenBank/DDBJ whole genome shotgun (WGS) entry which is preliminary data.</text>
</comment>
<protein>
    <submittedName>
        <fullName evidence="2">Uncharacterized protein</fullName>
    </submittedName>
</protein>
<evidence type="ECO:0000256" key="1">
    <source>
        <dbReference type="SAM" id="MobiDB-lite"/>
    </source>
</evidence>
<feature type="region of interest" description="Disordered" evidence="1">
    <location>
        <begin position="1"/>
        <end position="22"/>
    </location>
</feature>
<dbReference type="OrthoDB" id="10426767at2759"/>
<gene>
    <name evidence="2" type="ORF">ANE_LOCUS13284</name>
</gene>
<dbReference type="AlphaFoldDB" id="A0A565BPL1"/>
<proteinExistence type="predicted"/>
<name>A0A565BPL1_9BRAS</name>